<dbReference type="EMBL" id="AP028654">
    <property type="protein sequence ID" value="BEP29036.1"/>
    <property type="molecule type" value="Genomic_DNA"/>
</dbReference>
<dbReference type="NCBIfam" id="TIGR02242">
    <property type="entry name" value="tail_TIGR02242"/>
    <property type="match status" value="1"/>
</dbReference>
<gene>
    <name evidence="1" type="ORF">HLPR_13670</name>
</gene>
<protein>
    <recommendedName>
        <fullName evidence="3">Phage tail protein</fullName>
    </recommendedName>
</protein>
<reference evidence="1 2" key="1">
    <citation type="submission" date="2023-08" db="EMBL/GenBank/DDBJ databases">
        <title>Helicovermis profunda gen. nov., sp. nov., a novel mesophilic, fermentative bacterium within the Bacillota from a deep-sea hydrothermal vent chimney.</title>
        <authorList>
            <person name="Miyazaki U."/>
            <person name="Mizutani D."/>
            <person name="Hashimoto Y."/>
            <person name="Tame A."/>
            <person name="Sawayama S."/>
            <person name="Miyazaki J."/>
            <person name="Takai K."/>
            <person name="Nakagawa S."/>
        </authorList>
    </citation>
    <scope>NUCLEOTIDE SEQUENCE [LARGE SCALE GENOMIC DNA]</scope>
    <source>
        <strain evidence="1 2">S502</strain>
    </source>
</reference>
<dbReference type="AlphaFoldDB" id="A0AAU9E3D7"/>
<organism evidence="1 2">
    <name type="scientific">Helicovermis profundi</name>
    <dbReference type="NCBI Taxonomy" id="3065157"/>
    <lineage>
        <taxon>Bacteria</taxon>
        <taxon>Bacillati</taxon>
        <taxon>Bacillota</taxon>
        <taxon>Clostridia</taxon>
        <taxon>Helicovermis</taxon>
    </lineage>
</organism>
<proteinExistence type="predicted"/>
<evidence type="ECO:0008006" key="3">
    <source>
        <dbReference type="Google" id="ProtNLM"/>
    </source>
</evidence>
<accession>A0AAU9E3D7</accession>
<dbReference type="Proteomes" id="UP001321786">
    <property type="component" value="Chromosome"/>
</dbReference>
<dbReference type="InterPro" id="IPR011748">
    <property type="entry name" value="Unchr_phage_tail-like"/>
</dbReference>
<evidence type="ECO:0000313" key="2">
    <source>
        <dbReference type="Proteomes" id="UP001321786"/>
    </source>
</evidence>
<dbReference type="KEGG" id="hprf:HLPR_13670"/>
<sequence length="556" mass="65928">MYNSNYFSLNKKEDFLKCKLVNVSIADNEELSLSWNYNINLIKEINLYLPNEIKYVKVDFSGLIYILDSINNLYLYDDSFKRYELLISSNHIDKYELIKIISLKNRLYIASSDQNKIENIIEYSLSSRRIVSIKKSNKKDIINLELKESELCDFILETAKTENNDSIKIKIINLSDVKTIITNESYSYIDVDNLGNIYTFNTHNSVFKVFNICKFYTGVSEIVNGNCYLPILDSKVENNLWHRIRLYADITENTQMTIEYKSFDTLKLKDVNVENLKFCELSNFKIKEIENQIELTKFNSGDDFLFDKAYGRYLLVKINFNGNKSQSPKLSKIRVYMKRDTYIKYLPEIYQSNEQRDFLERFLSIFESINLEIEEKIDLISRNFDYKYNSDEMLKWISSWIGIEIDNSWNGDSIRDLFKMLPSLYKKRGTKFYIETILKIFLNCKIIIVENARLYSNLSNLRSTETKYERPFGLNRYSFTILCYRPTKLTKIEKNYIKKFLDGITPPYMEYNFIELKNTLFLDKHSYLGINTMIVDTLDSRLNNQRILSFTTIDKD</sequence>
<keyword evidence="2" id="KW-1185">Reference proteome</keyword>
<name>A0AAU9E3D7_9FIRM</name>
<dbReference type="RefSeq" id="WP_338534706.1">
    <property type="nucleotide sequence ID" value="NZ_AP028654.1"/>
</dbReference>
<evidence type="ECO:0000313" key="1">
    <source>
        <dbReference type="EMBL" id="BEP29036.1"/>
    </source>
</evidence>